<dbReference type="InterPro" id="IPR007197">
    <property type="entry name" value="rSAM"/>
</dbReference>
<dbReference type="InterPro" id="IPR023885">
    <property type="entry name" value="4Fe4S-binding_SPASM_dom"/>
</dbReference>
<name>A0A0C1QEE6_9GAMM</name>
<keyword evidence="3" id="KW-0949">S-adenosyl-L-methionine</keyword>
<evidence type="ECO:0000256" key="1">
    <source>
        <dbReference type="ARBA" id="ARBA00001966"/>
    </source>
</evidence>
<dbReference type="OrthoDB" id="9810775at2"/>
<feature type="domain" description="Radical SAM core" evidence="8">
    <location>
        <begin position="19"/>
        <end position="239"/>
    </location>
</feature>
<evidence type="ECO:0000256" key="4">
    <source>
        <dbReference type="ARBA" id="ARBA00022723"/>
    </source>
</evidence>
<protein>
    <recommendedName>
        <fullName evidence="8">Radical SAM core domain-containing protein</fullName>
    </recommendedName>
</protein>
<dbReference type="SUPFAM" id="SSF102114">
    <property type="entry name" value="Radical SAM enzymes"/>
    <property type="match status" value="1"/>
</dbReference>
<dbReference type="SFLD" id="SFLDS00029">
    <property type="entry name" value="Radical_SAM"/>
    <property type="match status" value="1"/>
</dbReference>
<evidence type="ECO:0000256" key="2">
    <source>
        <dbReference type="ARBA" id="ARBA00022485"/>
    </source>
</evidence>
<dbReference type="InterPro" id="IPR000385">
    <property type="entry name" value="MoaA_NifB_PqqE_Fe-S-bd_CS"/>
</dbReference>
<dbReference type="InterPro" id="IPR013785">
    <property type="entry name" value="Aldolase_TIM"/>
</dbReference>
<dbReference type="PROSITE" id="PS51918">
    <property type="entry name" value="RADICAL_SAM"/>
    <property type="match status" value="1"/>
</dbReference>
<sequence>MSSFHNKHELITNKIFSGELIMPHRYVFVLTNLCNLDCSFCFQDRDRRDDAMTTDDWLKVVDQLPEYARVTFTGGEPLAFKDFEVIVNAVAKKHDCNMITNGLLLSEKKIDFILSKKNFKVLSISIDDIGNLNRDVKPRQWEKLVSQINYFHKRKAELNSDCVLDIKTVVLDKNAKDLLTIHKYSVETLGANTHAFQFLKGSHLQHSDKMHDMVEMYATSHAPTYEHFDVILEQLELVRQYNQHSPCNAFVHPKICDLSSADPIPKVSYINSERFRPKDFQACKFPWSSVHINVDGNLFPCIAVSMGNVKNTALEDIITGELFTEFKDALSKHLVEGCNRCGWIRPNPKLNIIDSITLK</sequence>
<evidence type="ECO:0000256" key="6">
    <source>
        <dbReference type="ARBA" id="ARBA00023004"/>
    </source>
</evidence>
<organism evidence="9 10">
    <name type="scientific">Pseudoalteromonas luteoviolacea</name>
    <dbReference type="NCBI Taxonomy" id="43657"/>
    <lineage>
        <taxon>Bacteria</taxon>
        <taxon>Pseudomonadati</taxon>
        <taxon>Pseudomonadota</taxon>
        <taxon>Gammaproteobacteria</taxon>
        <taxon>Alteromonadales</taxon>
        <taxon>Pseudoalteromonadaceae</taxon>
        <taxon>Pseudoalteromonas</taxon>
    </lineage>
</organism>
<evidence type="ECO:0000256" key="7">
    <source>
        <dbReference type="ARBA" id="ARBA00023014"/>
    </source>
</evidence>
<keyword evidence="5" id="KW-0560">Oxidoreductase</keyword>
<evidence type="ECO:0000313" key="9">
    <source>
        <dbReference type="EMBL" id="KID57720.1"/>
    </source>
</evidence>
<evidence type="ECO:0000259" key="8">
    <source>
        <dbReference type="PROSITE" id="PS51918"/>
    </source>
</evidence>
<comment type="cofactor">
    <cofactor evidence="1">
        <name>[4Fe-4S] cluster</name>
        <dbReference type="ChEBI" id="CHEBI:49883"/>
    </cofactor>
</comment>
<dbReference type="Proteomes" id="UP000031327">
    <property type="component" value="Unassembled WGS sequence"/>
</dbReference>
<dbReference type="EMBL" id="JWIC01000005">
    <property type="protein sequence ID" value="KID57720.1"/>
    <property type="molecule type" value="Genomic_DNA"/>
</dbReference>
<dbReference type="PANTHER" id="PTHR11228:SF7">
    <property type="entry name" value="PQQA PEPTIDE CYCLASE"/>
    <property type="match status" value="1"/>
</dbReference>
<dbReference type="AlphaFoldDB" id="A0A0C1QEE6"/>
<dbReference type="PROSITE" id="PS01305">
    <property type="entry name" value="MOAA_NIFB_PQQE"/>
    <property type="match status" value="1"/>
</dbReference>
<dbReference type="SFLD" id="SFLDG01067">
    <property type="entry name" value="SPASM/twitch_domain_containing"/>
    <property type="match status" value="1"/>
</dbReference>
<reference evidence="9 10" key="1">
    <citation type="submission" date="2014-12" db="EMBL/GenBank/DDBJ databases">
        <title>Draft Genome Sequence of Pseudoalteromonas luteoviolacea HI1.</title>
        <authorList>
            <person name="Asahina A.Y."/>
            <person name="Hadfield M.G."/>
        </authorList>
    </citation>
    <scope>NUCLEOTIDE SEQUENCE [LARGE SCALE GENOMIC DNA]</scope>
    <source>
        <strain evidence="9 10">HI1</strain>
    </source>
</reference>
<dbReference type="GO" id="GO:0051539">
    <property type="term" value="F:4 iron, 4 sulfur cluster binding"/>
    <property type="evidence" value="ECO:0007669"/>
    <property type="project" value="UniProtKB-KW"/>
</dbReference>
<dbReference type="Pfam" id="PF04055">
    <property type="entry name" value="Radical_SAM"/>
    <property type="match status" value="1"/>
</dbReference>
<dbReference type="InterPro" id="IPR050377">
    <property type="entry name" value="Radical_SAM_PqqE_MftC-like"/>
</dbReference>
<keyword evidence="7" id="KW-0411">Iron-sulfur</keyword>
<accession>A0A0C1QEE6</accession>
<dbReference type="Gene3D" id="3.20.20.70">
    <property type="entry name" value="Aldolase class I"/>
    <property type="match status" value="1"/>
</dbReference>
<evidence type="ECO:0000313" key="10">
    <source>
        <dbReference type="Proteomes" id="UP000031327"/>
    </source>
</evidence>
<dbReference type="CDD" id="cd21109">
    <property type="entry name" value="SPASM"/>
    <property type="match status" value="1"/>
</dbReference>
<comment type="caution">
    <text evidence="9">The sequence shown here is derived from an EMBL/GenBank/DDBJ whole genome shotgun (WGS) entry which is preliminary data.</text>
</comment>
<evidence type="ECO:0000256" key="3">
    <source>
        <dbReference type="ARBA" id="ARBA00022691"/>
    </source>
</evidence>
<gene>
    <name evidence="9" type="ORF">JF50_11185</name>
</gene>
<keyword evidence="4" id="KW-0479">Metal-binding</keyword>
<dbReference type="InterPro" id="IPR058240">
    <property type="entry name" value="rSAM_sf"/>
</dbReference>
<dbReference type="Pfam" id="PF13186">
    <property type="entry name" value="SPASM"/>
    <property type="match status" value="1"/>
</dbReference>
<proteinExistence type="predicted"/>
<keyword evidence="6" id="KW-0408">Iron</keyword>
<dbReference type="PANTHER" id="PTHR11228">
    <property type="entry name" value="RADICAL SAM DOMAIN PROTEIN"/>
    <property type="match status" value="1"/>
</dbReference>
<dbReference type="GO" id="GO:0016491">
    <property type="term" value="F:oxidoreductase activity"/>
    <property type="evidence" value="ECO:0007669"/>
    <property type="project" value="UniProtKB-KW"/>
</dbReference>
<keyword evidence="2" id="KW-0004">4Fe-4S</keyword>
<evidence type="ECO:0000256" key="5">
    <source>
        <dbReference type="ARBA" id="ARBA00023002"/>
    </source>
</evidence>
<dbReference type="GO" id="GO:0046872">
    <property type="term" value="F:metal ion binding"/>
    <property type="evidence" value="ECO:0007669"/>
    <property type="project" value="UniProtKB-KW"/>
</dbReference>
<dbReference type="CDD" id="cd01335">
    <property type="entry name" value="Radical_SAM"/>
    <property type="match status" value="1"/>
</dbReference>